<reference evidence="1 2" key="1">
    <citation type="submission" date="2019-12" db="EMBL/GenBank/DDBJ databases">
        <authorList>
            <person name="Scholz U."/>
            <person name="Mascher M."/>
            <person name="Fiebig A."/>
        </authorList>
    </citation>
    <scope>NUCLEOTIDE SEQUENCE</scope>
</reference>
<evidence type="ECO:0000313" key="2">
    <source>
        <dbReference type="Proteomes" id="UP001189122"/>
    </source>
</evidence>
<sequence length="62" mass="7391">MPGERGWRGGRRRGGRDIWRRRGFEPWRAGPWREINCRVGQLRALRSIQILRNGKLGKKTFM</sequence>
<proteinExistence type="predicted"/>
<gene>
    <name evidence="1" type="ORF">SI7747_11014093</name>
</gene>
<accession>A0A7I8JC50</accession>
<organism evidence="1">
    <name type="scientific">Spirodela intermedia</name>
    <name type="common">Intermediate duckweed</name>
    <dbReference type="NCBI Taxonomy" id="51605"/>
    <lineage>
        <taxon>Eukaryota</taxon>
        <taxon>Viridiplantae</taxon>
        <taxon>Streptophyta</taxon>
        <taxon>Embryophyta</taxon>
        <taxon>Tracheophyta</taxon>
        <taxon>Spermatophyta</taxon>
        <taxon>Magnoliopsida</taxon>
        <taxon>Liliopsida</taxon>
        <taxon>Araceae</taxon>
        <taxon>Lemnoideae</taxon>
        <taxon>Spirodela</taxon>
    </lineage>
</organism>
<dbReference type="AlphaFoldDB" id="A0A7I8JC50"/>
<name>A0A7I8JC50_SPIIN</name>
<keyword evidence="2" id="KW-1185">Reference proteome</keyword>
<dbReference type="EMBL" id="CACRZD030000011">
    <property type="protein sequence ID" value="CAA6667699.1"/>
    <property type="molecule type" value="Genomic_DNA"/>
</dbReference>
<dbReference type="Proteomes" id="UP001189122">
    <property type="component" value="Unassembled WGS sequence"/>
</dbReference>
<dbReference type="EMBL" id="LR743598">
    <property type="protein sequence ID" value="CAA2628451.1"/>
    <property type="molecule type" value="Genomic_DNA"/>
</dbReference>
<protein>
    <submittedName>
        <fullName evidence="1">Uncharacterized protein</fullName>
    </submittedName>
</protein>
<evidence type="ECO:0000313" key="1">
    <source>
        <dbReference type="EMBL" id="CAA2628451.1"/>
    </source>
</evidence>